<dbReference type="RefSeq" id="WP_067869733.1">
    <property type="nucleotide sequence ID" value="NZ_JBBMRA010000026.1"/>
</dbReference>
<evidence type="ECO:0000313" key="1">
    <source>
        <dbReference type="EMBL" id="MEM5537996.1"/>
    </source>
</evidence>
<dbReference type="Gene3D" id="1.20.1260.10">
    <property type="match status" value="1"/>
</dbReference>
<keyword evidence="2" id="KW-1185">Reference proteome</keyword>
<accession>A0ABU9TWB1</accession>
<reference evidence="1 2" key="1">
    <citation type="submission" date="2024-03" db="EMBL/GenBank/DDBJ databases">
        <title>Community enrichment and isolation of bacterial strains for fucoidan degradation.</title>
        <authorList>
            <person name="Sichert A."/>
        </authorList>
    </citation>
    <scope>NUCLEOTIDE SEQUENCE [LARGE SCALE GENOMIC DNA]</scope>
    <source>
        <strain evidence="1 2">AS76</strain>
    </source>
</reference>
<proteinExistence type="predicted"/>
<name>A0ABU9TWB1_9GAMM</name>
<comment type="caution">
    <text evidence="1">The sequence shown here is derived from an EMBL/GenBank/DDBJ whole genome shotgun (WGS) entry which is preliminary data.</text>
</comment>
<sequence length="152" mass="17909">MQIEQIKDILDWIVDFHQQMTQCYEHCAEQAESLRLKMLLEYLSEHEKQLTQTISRYEEEADPRDLNTWCLEYMDKAPVLTHTLCEANLKELDTDQIIARTVNTHNQLIELYQYLAGRAVNERSKELFDNLISLEKHETMLMVRGSASFGDL</sequence>
<dbReference type="InterPro" id="IPR012347">
    <property type="entry name" value="Ferritin-like"/>
</dbReference>
<gene>
    <name evidence="1" type="ORF">WNY58_16555</name>
</gene>
<dbReference type="Proteomes" id="UP001449225">
    <property type="component" value="Unassembled WGS sequence"/>
</dbReference>
<dbReference type="EMBL" id="JBBMRA010000026">
    <property type="protein sequence ID" value="MEM5537996.1"/>
    <property type="molecule type" value="Genomic_DNA"/>
</dbReference>
<evidence type="ECO:0000313" key="2">
    <source>
        <dbReference type="Proteomes" id="UP001449225"/>
    </source>
</evidence>
<protein>
    <submittedName>
        <fullName evidence="1">ATPase</fullName>
    </submittedName>
</protein>
<organism evidence="1 2">
    <name type="scientific">Neptuniibacter pectenicola</name>
    <dbReference type="NCBI Taxonomy" id="1806669"/>
    <lineage>
        <taxon>Bacteria</taxon>
        <taxon>Pseudomonadati</taxon>
        <taxon>Pseudomonadota</taxon>
        <taxon>Gammaproteobacteria</taxon>
        <taxon>Oceanospirillales</taxon>
        <taxon>Oceanospirillaceae</taxon>
        <taxon>Neptuniibacter</taxon>
    </lineage>
</organism>